<keyword evidence="1" id="KW-0732">Signal</keyword>
<dbReference type="PROSITE" id="PS51257">
    <property type="entry name" value="PROKAR_LIPOPROTEIN"/>
    <property type="match status" value="1"/>
</dbReference>
<evidence type="ECO:0000313" key="2">
    <source>
        <dbReference type="EMBL" id="MUV14597.1"/>
    </source>
</evidence>
<organism evidence="2 3">
    <name type="scientific">Noviluteimonas gilva</name>
    <dbReference type="NCBI Taxonomy" id="2682097"/>
    <lineage>
        <taxon>Bacteria</taxon>
        <taxon>Pseudomonadati</taxon>
        <taxon>Pseudomonadota</taxon>
        <taxon>Gammaproteobacteria</taxon>
        <taxon>Lysobacterales</taxon>
        <taxon>Lysobacteraceae</taxon>
        <taxon>Noviluteimonas</taxon>
    </lineage>
</organism>
<evidence type="ECO:0008006" key="4">
    <source>
        <dbReference type="Google" id="ProtNLM"/>
    </source>
</evidence>
<sequence>MDAFRSHATWSAILIACVTAACASEPYRPLPTLGVSVQADALDVTIYQLIATPERYDGKLVSVIAFGYFETGFGSENRWAIFPTRDDMEHATCALVYIDLATELQPEAEKLAAFSDKYVFVSGVFEASHPLPPDVMLVNEPCPNAGILRRVSYVSHWEFGD</sequence>
<gene>
    <name evidence="2" type="ORF">GN331_10305</name>
</gene>
<evidence type="ECO:0000313" key="3">
    <source>
        <dbReference type="Proteomes" id="UP000479692"/>
    </source>
</evidence>
<evidence type="ECO:0000256" key="1">
    <source>
        <dbReference type="SAM" id="SignalP"/>
    </source>
</evidence>
<keyword evidence="3" id="KW-1185">Reference proteome</keyword>
<name>A0A7C9HMK4_9GAMM</name>
<feature type="chain" id="PRO_5029006078" description="DUF3124 domain-containing protein" evidence="1">
    <location>
        <begin position="24"/>
        <end position="161"/>
    </location>
</feature>
<dbReference type="Proteomes" id="UP000479692">
    <property type="component" value="Unassembled WGS sequence"/>
</dbReference>
<reference evidence="2 3" key="1">
    <citation type="submission" date="2019-12" db="EMBL/GenBank/DDBJ databases">
        <authorList>
            <person name="Xu J."/>
        </authorList>
    </citation>
    <scope>NUCLEOTIDE SEQUENCE [LARGE SCALE GENOMIC DNA]</scope>
    <source>
        <strain evidence="2 3">HX-5-24</strain>
    </source>
</reference>
<dbReference type="EMBL" id="WOXT01000002">
    <property type="protein sequence ID" value="MUV14597.1"/>
    <property type="molecule type" value="Genomic_DNA"/>
</dbReference>
<proteinExistence type="predicted"/>
<dbReference type="RefSeq" id="WP_156641893.1">
    <property type="nucleotide sequence ID" value="NZ_WOXT01000002.1"/>
</dbReference>
<comment type="caution">
    <text evidence="2">The sequence shown here is derived from an EMBL/GenBank/DDBJ whole genome shotgun (WGS) entry which is preliminary data.</text>
</comment>
<accession>A0A7C9HMK4</accession>
<protein>
    <recommendedName>
        <fullName evidence="4">DUF3124 domain-containing protein</fullName>
    </recommendedName>
</protein>
<dbReference type="AlphaFoldDB" id="A0A7C9HMK4"/>
<feature type="signal peptide" evidence="1">
    <location>
        <begin position="1"/>
        <end position="23"/>
    </location>
</feature>